<evidence type="ECO:0000256" key="3">
    <source>
        <dbReference type="ARBA" id="ARBA00022801"/>
    </source>
</evidence>
<sequence length="235" mass="24900">MNLLLLSNSTNAGRAYLDHAWDAVEPVLSGIDELVFVGYALADLDAYTAKVRDAFAPHGVRVVGVHEGTDPAASVRDAGAVLVGGGNTFRLLSHVKRTGLDRALRAHAAAGRPYLSASAGTNIAAPSIRTTNDMPIVFPEGFDALGLVPFQINCHYLDADPDSTHAGETRAQRLAEYLEENERPVVALREGTWIRVADGRAEIGGAAVAPDRGPALLFRRGADPEEVSGDITPLL</sequence>
<evidence type="ECO:0000256" key="1">
    <source>
        <dbReference type="ARBA" id="ARBA00006534"/>
    </source>
</evidence>
<dbReference type="PANTHER" id="PTHR20842:SF0">
    <property type="entry name" value="ALPHA-ASPARTYL DIPEPTIDASE"/>
    <property type="match status" value="1"/>
</dbReference>
<organism evidence="5 6">
    <name type="scientific">Microbacterium resistens</name>
    <dbReference type="NCBI Taxonomy" id="156977"/>
    <lineage>
        <taxon>Bacteria</taxon>
        <taxon>Bacillati</taxon>
        <taxon>Actinomycetota</taxon>
        <taxon>Actinomycetes</taxon>
        <taxon>Micrococcales</taxon>
        <taxon>Microbacteriaceae</taxon>
        <taxon>Microbacterium</taxon>
    </lineage>
</organism>
<proteinExistence type="inferred from homology"/>
<dbReference type="Pfam" id="PF03575">
    <property type="entry name" value="Peptidase_S51"/>
    <property type="match status" value="1"/>
</dbReference>
<dbReference type="Proteomes" id="UP001199642">
    <property type="component" value="Chromosome"/>
</dbReference>
<comment type="similarity">
    <text evidence="1">Belongs to the peptidase S51 family.</text>
</comment>
<evidence type="ECO:0000313" key="6">
    <source>
        <dbReference type="Proteomes" id="UP001199642"/>
    </source>
</evidence>
<keyword evidence="3 5" id="KW-0378">Hydrolase</keyword>
<accession>A0ABY3RYS9</accession>
<keyword evidence="4" id="KW-0720">Serine protease</keyword>
<evidence type="ECO:0000313" key="5">
    <source>
        <dbReference type="EMBL" id="UGS28223.1"/>
    </source>
</evidence>
<dbReference type="NCBIfam" id="NF003642">
    <property type="entry name" value="PRK05282.1"/>
    <property type="match status" value="1"/>
</dbReference>
<dbReference type="EC" id="3.4.13.21" evidence="5"/>
<evidence type="ECO:0000256" key="2">
    <source>
        <dbReference type="ARBA" id="ARBA00022670"/>
    </source>
</evidence>
<dbReference type="RefSeq" id="WP_231821364.1">
    <property type="nucleotide sequence ID" value="NZ_CP082781.1"/>
</dbReference>
<dbReference type="EMBL" id="CP082781">
    <property type="protein sequence ID" value="UGS28223.1"/>
    <property type="molecule type" value="Genomic_DNA"/>
</dbReference>
<name>A0ABY3RYS9_9MICO</name>
<dbReference type="PANTHER" id="PTHR20842">
    <property type="entry name" value="PROTEASE S51 ALPHA-ASPARTYL DIPEPTIDASE"/>
    <property type="match status" value="1"/>
</dbReference>
<dbReference type="SUPFAM" id="SSF52317">
    <property type="entry name" value="Class I glutamine amidotransferase-like"/>
    <property type="match status" value="1"/>
</dbReference>
<dbReference type="CDD" id="cd03146">
    <property type="entry name" value="GAT1_Peptidase_E"/>
    <property type="match status" value="1"/>
</dbReference>
<reference evidence="5 6" key="1">
    <citation type="submission" date="2023-01" db="EMBL/GenBank/DDBJ databases">
        <title>Characterization of estradiol degrading bacteria Microbacterium sp. MZT7 and reveal degrading genes through genome analysis.</title>
        <authorList>
            <person name="Hao P."/>
            <person name="Gao Y."/>
        </authorList>
    </citation>
    <scope>NUCLEOTIDE SEQUENCE [LARGE SCALE GENOMIC DNA]</scope>
    <source>
        <strain evidence="5 6">MZT7</strain>
    </source>
</reference>
<dbReference type="GO" id="GO:0016805">
    <property type="term" value="F:dipeptidase activity"/>
    <property type="evidence" value="ECO:0007669"/>
    <property type="project" value="UniProtKB-KW"/>
</dbReference>
<dbReference type="Gene3D" id="3.40.50.880">
    <property type="match status" value="1"/>
</dbReference>
<keyword evidence="5" id="KW-0224">Dipeptidase</keyword>
<dbReference type="InterPro" id="IPR029062">
    <property type="entry name" value="Class_I_gatase-like"/>
</dbReference>
<protein>
    <submittedName>
        <fullName evidence="5">Dipeptidase PepE</fullName>
        <ecNumber evidence="5">3.4.13.21</ecNumber>
    </submittedName>
</protein>
<dbReference type="InterPro" id="IPR005320">
    <property type="entry name" value="Peptidase_S51"/>
</dbReference>
<gene>
    <name evidence="5" type="primary">pepE</name>
    <name evidence="5" type="ORF">K8F61_08730</name>
</gene>
<keyword evidence="6" id="KW-1185">Reference proteome</keyword>
<keyword evidence="2" id="KW-0645">Protease</keyword>
<evidence type="ECO:0000256" key="4">
    <source>
        <dbReference type="ARBA" id="ARBA00022825"/>
    </source>
</evidence>